<keyword evidence="7" id="KW-1185">Reference proteome</keyword>
<dbReference type="Pfam" id="PF06325">
    <property type="entry name" value="PrmA"/>
    <property type="match status" value="1"/>
</dbReference>
<dbReference type="FunFam" id="2.70.160.11:FF:000001">
    <property type="entry name" value="Blast:Protein arginine N-methyltransferase 1"/>
    <property type="match status" value="1"/>
</dbReference>
<dbReference type="InterPro" id="IPR029063">
    <property type="entry name" value="SAM-dependent_MTases_sf"/>
</dbReference>
<keyword evidence="2 4" id="KW-0808">Transferase</keyword>
<proteinExistence type="predicted"/>
<dbReference type="InterPro" id="IPR025799">
    <property type="entry name" value="Arg_MeTrfase"/>
</dbReference>
<dbReference type="AlphaFoldDB" id="A0A8H3EQ43"/>
<evidence type="ECO:0000259" key="5">
    <source>
        <dbReference type="Pfam" id="PF22528"/>
    </source>
</evidence>
<evidence type="ECO:0000313" key="6">
    <source>
        <dbReference type="EMBL" id="CAF9909660.1"/>
    </source>
</evidence>
<dbReference type="PROSITE" id="PS51678">
    <property type="entry name" value="SAM_MT_PRMT"/>
    <property type="match status" value="1"/>
</dbReference>
<dbReference type="Pfam" id="PF22528">
    <property type="entry name" value="PRMT_C"/>
    <property type="match status" value="1"/>
</dbReference>
<dbReference type="GO" id="GO:0005634">
    <property type="term" value="C:nucleus"/>
    <property type="evidence" value="ECO:0007669"/>
    <property type="project" value="TreeGrafter"/>
</dbReference>
<dbReference type="Gene3D" id="3.40.50.150">
    <property type="entry name" value="Vaccinia Virus protein VP39"/>
    <property type="match status" value="1"/>
</dbReference>
<dbReference type="SUPFAM" id="SSF53335">
    <property type="entry name" value="S-adenosyl-L-methionine-dependent methyltransferases"/>
    <property type="match status" value="1"/>
</dbReference>
<organism evidence="6 7">
    <name type="scientific">Heterodermia speciosa</name>
    <dbReference type="NCBI Taxonomy" id="116794"/>
    <lineage>
        <taxon>Eukaryota</taxon>
        <taxon>Fungi</taxon>
        <taxon>Dikarya</taxon>
        <taxon>Ascomycota</taxon>
        <taxon>Pezizomycotina</taxon>
        <taxon>Lecanoromycetes</taxon>
        <taxon>OSLEUM clade</taxon>
        <taxon>Lecanoromycetidae</taxon>
        <taxon>Caliciales</taxon>
        <taxon>Physciaceae</taxon>
        <taxon>Heterodermia</taxon>
    </lineage>
</organism>
<evidence type="ECO:0000256" key="3">
    <source>
        <dbReference type="ARBA" id="ARBA00022691"/>
    </source>
</evidence>
<dbReference type="PANTHER" id="PTHR11006:SF53">
    <property type="entry name" value="PROTEIN ARGININE N-METHYLTRANSFERASE 3"/>
    <property type="match status" value="1"/>
</dbReference>
<sequence>MVEPIPEDKLAGLDHAEVHYFNSYNHHGIHEEMLKDEVRTKSYRDAVINNRHLFKDKVVLDVGCGTAILSMFAVKAGAKHVIGVDMSTIIHKAREIVEANHMSDKITLLQGKMEDVELPFPKVDIIISEWMGYFLLYESMLDTVLYARDKYLDVGGLIFPDKATIFLTGIEDGDYKDEKIGFWDNVYGFDFTPLKDSALSEPLVDIVEMKACVTDPIRVLTLDLYSVTIEDLAFEVPFTLNIQRSDYIHALIAWFDIDFTACHVPIKFSTGPHTKYTHWKQTVFYLRDVLTVELGETVTGVLASKRNAKKPRDLDIKIDYKLETEDPTRQIEGSANYKM</sequence>
<protein>
    <submittedName>
        <fullName evidence="6">Type I protein arginine N-methyltransferase Rmt1</fullName>
    </submittedName>
</protein>
<feature type="domain" description="Protein arginine N-methyltransferase" evidence="5">
    <location>
        <begin position="161"/>
        <end position="323"/>
    </location>
</feature>
<evidence type="ECO:0000313" key="7">
    <source>
        <dbReference type="Proteomes" id="UP000664521"/>
    </source>
</evidence>
<dbReference type="Proteomes" id="UP000664521">
    <property type="component" value="Unassembled WGS sequence"/>
</dbReference>
<name>A0A8H3EQ43_9LECA</name>
<keyword evidence="1 4" id="KW-0489">Methyltransferase</keyword>
<dbReference type="CDD" id="cd02440">
    <property type="entry name" value="AdoMet_MTases"/>
    <property type="match status" value="1"/>
</dbReference>
<evidence type="ECO:0000256" key="4">
    <source>
        <dbReference type="PROSITE-ProRule" id="PRU01015"/>
    </source>
</evidence>
<keyword evidence="3 4" id="KW-0949">S-adenosyl-L-methionine</keyword>
<accession>A0A8H3EQ43</accession>
<dbReference type="EMBL" id="CAJPDS010000008">
    <property type="protein sequence ID" value="CAF9909660.1"/>
    <property type="molecule type" value="Genomic_DNA"/>
</dbReference>
<evidence type="ECO:0000256" key="2">
    <source>
        <dbReference type="ARBA" id="ARBA00022679"/>
    </source>
</evidence>
<gene>
    <name evidence="6" type="primary">RMT1_2</name>
    <name evidence="6" type="ORF">HETSPECPRED_009489</name>
</gene>
<dbReference type="Gene3D" id="2.70.160.11">
    <property type="entry name" value="Hnrnp arginine n-methyltransferase1"/>
    <property type="match status" value="1"/>
</dbReference>
<dbReference type="FunFam" id="3.40.50.150:FF:000050">
    <property type="entry name" value="Hnrnp arginine n-methyltransferase"/>
    <property type="match status" value="1"/>
</dbReference>
<dbReference type="InterPro" id="IPR055135">
    <property type="entry name" value="PRMT_dom"/>
</dbReference>
<comment type="caution">
    <text evidence="6">The sequence shown here is derived from an EMBL/GenBank/DDBJ whole genome shotgun (WGS) entry which is preliminary data.</text>
</comment>
<evidence type="ECO:0000256" key="1">
    <source>
        <dbReference type="ARBA" id="ARBA00022603"/>
    </source>
</evidence>
<dbReference type="PANTHER" id="PTHR11006">
    <property type="entry name" value="PROTEIN ARGININE N-METHYLTRANSFERASE"/>
    <property type="match status" value="1"/>
</dbReference>
<dbReference type="GO" id="GO:0042054">
    <property type="term" value="F:histone methyltransferase activity"/>
    <property type="evidence" value="ECO:0007669"/>
    <property type="project" value="TreeGrafter"/>
</dbReference>
<dbReference type="GO" id="GO:0016274">
    <property type="term" value="F:protein-arginine N-methyltransferase activity"/>
    <property type="evidence" value="ECO:0007669"/>
    <property type="project" value="InterPro"/>
</dbReference>
<dbReference type="OrthoDB" id="7848332at2759"/>
<reference evidence="6" key="1">
    <citation type="submission" date="2021-03" db="EMBL/GenBank/DDBJ databases">
        <authorList>
            <person name="Tagirdzhanova G."/>
        </authorList>
    </citation>
    <scope>NUCLEOTIDE SEQUENCE</scope>
</reference>
<dbReference type="GO" id="GO:0032259">
    <property type="term" value="P:methylation"/>
    <property type="evidence" value="ECO:0007669"/>
    <property type="project" value="UniProtKB-KW"/>
</dbReference>